<dbReference type="KEGG" id="smaz:LH19_27800"/>
<dbReference type="SUPFAM" id="SSF56235">
    <property type="entry name" value="N-terminal nucleophile aminohydrolases (Ntn hydrolases)"/>
    <property type="match status" value="1"/>
</dbReference>
<organism evidence="5 6">
    <name type="scientific">Sphingopyxis macrogoltabida</name>
    <name type="common">Sphingomonas macrogoltabidus</name>
    <dbReference type="NCBI Taxonomy" id="33050"/>
    <lineage>
        <taxon>Bacteria</taxon>
        <taxon>Pseudomonadati</taxon>
        <taxon>Pseudomonadota</taxon>
        <taxon>Alphaproteobacteria</taxon>
        <taxon>Sphingomonadales</taxon>
        <taxon>Sphingomonadaceae</taxon>
        <taxon>Sphingopyxis</taxon>
    </lineage>
</organism>
<reference evidence="6" key="1">
    <citation type="submission" date="2015-11" db="EMBL/GenBank/DDBJ databases">
        <title>Complete genome sequence of a polyethylene-glycol degrader Sphingopyxis macrogoltabida 203N (NBRC 111659).</title>
        <authorList>
            <person name="Yoshiyuki O."/>
            <person name="Shouta N."/>
            <person name="Nagata Y."/>
            <person name="Numata M."/>
            <person name="Tsuchikane K."/>
            <person name="Hosoyama A."/>
            <person name="Yamazoe A."/>
            <person name="Tsuda M."/>
            <person name="Fujita N."/>
            <person name="Kawai F."/>
        </authorList>
    </citation>
    <scope>NUCLEOTIDE SEQUENCE [LARGE SCALE GENOMIC DNA]</scope>
    <source>
        <strain evidence="6">203N</strain>
        <plasmid evidence="6">unnamed1</plasmid>
    </source>
</reference>
<dbReference type="RefSeq" id="WP_082396435.1">
    <property type="nucleotide sequence ID" value="NZ_CP009430.1"/>
</dbReference>
<evidence type="ECO:0000313" key="6">
    <source>
        <dbReference type="Proteomes" id="UP000076088"/>
    </source>
</evidence>
<dbReference type="PANTHER" id="PTHR43284:SF1">
    <property type="entry name" value="ASPARAGINE SYNTHETASE"/>
    <property type="match status" value="1"/>
</dbReference>
<protein>
    <recommendedName>
        <fullName evidence="2">asparagine synthase (glutamine-hydrolyzing)</fullName>
        <ecNumber evidence="2">6.3.5.4</ecNumber>
    </recommendedName>
</protein>
<feature type="domain" description="Asparagine synthetase" evidence="4">
    <location>
        <begin position="219"/>
        <end position="575"/>
    </location>
</feature>
<dbReference type="SUPFAM" id="SSF52402">
    <property type="entry name" value="Adenine nucleotide alpha hydrolases-like"/>
    <property type="match status" value="1"/>
</dbReference>
<dbReference type="GO" id="GO:0004066">
    <property type="term" value="F:asparagine synthase (glutamine-hydrolyzing) activity"/>
    <property type="evidence" value="ECO:0007669"/>
    <property type="project" value="UniProtKB-EC"/>
</dbReference>
<dbReference type="Pfam" id="PF00733">
    <property type="entry name" value="Asn_synthase"/>
    <property type="match status" value="1"/>
</dbReference>
<name>A0AAC9AZV2_SPHMC</name>
<evidence type="ECO:0000256" key="1">
    <source>
        <dbReference type="ARBA" id="ARBA00005187"/>
    </source>
</evidence>
<evidence type="ECO:0000256" key="2">
    <source>
        <dbReference type="ARBA" id="ARBA00012737"/>
    </source>
</evidence>
<accession>A0AAC9AZV2</accession>
<dbReference type="InterPro" id="IPR051786">
    <property type="entry name" value="ASN_synthetase/amidase"/>
</dbReference>
<dbReference type="InterPro" id="IPR001962">
    <property type="entry name" value="Asn_synthase"/>
</dbReference>
<proteinExistence type="predicted"/>
<dbReference type="GO" id="GO:0006529">
    <property type="term" value="P:asparagine biosynthetic process"/>
    <property type="evidence" value="ECO:0007669"/>
    <property type="project" value="InterPro"/>
</dbReference>
<gene>
    <name evidence="5" type="ORF">ATM17_31775</name>
</gene>
<keyword evidence="6" id="KW-1185">Reference proteome</keyword>
<dbReference type="EMBL" id="CP013345">
    <property type="protein sequence ID" value="AMU92837.1"/>
    <property type="molecule type" value="Genomic_DNA"/>
</dbReference>
<keyword evidence="5" id="KW-0614">Plasmid</keyword>
<comment type="pathway">
    <text evidence="1">Amino-acid biosynthesis; L-asparagine biosynthesis; L-asparagine from L-aspartate (L-Gln route): step 1/1.</text>
</comment>
<sequence>MTRGFAAIAIPSTAHKDRLERGVERARSLGLTPSVVADGLVVLTSGDIKVNALGASGGALIGDAFRRLTPTQTCDSQHTASEAARIVGDGRASMDMWGDYVAIYFGGDGDLRFLHSPCGSLNLYYMPWDECLLMASDAALLLGIAGSHRSLNWDMIAHAILWDDVSCGKTCIDGIGEIRSGECGRWPPGAVSVEAIWDPWRFTEADVSIWESREAIELVRQEIHRCVAARKTPGTHYAIDLSGGLDSSIVAAACGAAGMKATGINLFDSGTEGDERHFARGVADHLGLALKEGMPKAGDIDLDRCARGHLPRPYARAFVQALDHSAYKIASDIGATTFLNGGGGDSVFCHLQSSAPVVDALRSRGRAPGAARMAFEVARSAQCNVWDVISKSGKKLWRGSPADRMTANREFVSDALEVKQGASPLPPPRLRPLPGKVEQVHGIYRSLSSINGFARSDRMKGIFPLLSQPLVEACLRIPSWLWLGGGRNRLIARLAMEGELPTMAIWRISKGGLGQLQRDIMCKKRGHIRAKLLDGQLARQGFIDADAIGRELENDGSYRIESLYRLMRLHDIETWCNA</sequence>
<dbReference type="InterPro" id="IPR029055">
    <property type="entry name" value="Ntn_hydrolases_N"/>
</dbReference>
<evidence type="ECO:0000256" key="3">
    <source>
        <dbReference type="ARBA" id="ARBA00048741"/>
    </source>
</evidence>
<dbReference type="Gene3D" id="3.40.50.620">
    <property type="entry name" value="HUPs"/>
    <property type="match status" value="1"/>
</dbReference>
<dbReference type="InterPro" id="IPR014729">
    <property type="entry name" value="Rossmann-like_a/b/a_fold"/>
</dbReference>
<reference evidence="5 6" key="2">
    <citation type="journal article" date="2016" name="Genome Announc.">
        <title>Complete Genome Sequence of Sphingopyxis macrogoltabida Strain 203N (NBRC 111659), a Polyethylene Glycol Degrader.</title>
        <authorList>
            <person name="Ohtsubo Y."/>
            <person name="Nonoyama S."/>
            <person name="Nagata Y."/>
            <person name="Numata M."/>
            <person name="Tsuchikane K."/>
            <person name="Hosoyama A."/>
            <person name="Yamazoe A."/>
            <person name="Tsuda M."/>
            <person name="Fujita N."/>
            <person name="Kawai F."/>
        </authorList>
    </citation>
    <scope>NUCLEOTIDE SEQUENCE [LARGE SCALE GENOMIC DNA]</scope>
    <source>
        <strain evidence="5 6">203N</strain>
    </source>
</reference>
<evidence type="ECO:0000259" key="4">
    <source>
        <dbReference type="Pfam" id="PF00733"/>
    </source>
</evidence>
<dbReference type="Proteomes" id="UP000076088">
    <property type="component" value="Plasmid unnamed1"/>
</dbReference>
<comment type="catalytic activity">
    <reaction evidence="3">
        <text>L-aspartate + L-glutamine + ATP + H2O = L-asparagine + L-glutamate + AMP + diphosphate + H(+)</text>
        <dbReference type="Rhea" id="RHEA:12228"/>
        <dbReference type="ChEBI" id="CHEBI:15377"/>
        <dbReference type="ChEBI" id="CHEBI:15378"/>
        <dbReference type="ChEBI" id="CHEBI:29985"/>
        <dbReference type="ChEBI" id="CHEBI:29991"/>
        <dbReference type="ChEBI" id="CHEBI:30616"/>
        <dbReference type="ChEBI" id="CHEBI:33019"/>
        <dbReference type="ChEBI" id="CHEBI:58048"/>
        <dbReference type="ChEBI" id="CHEBI:58359"/>
        <dbReference type="ChEBI" id="CHEBI:456215"/>
        <dbReference type="EC" id="6.3.5.4"/>
    </reaction>
</comment>
<geneLocation type="plasmid" evidence="5 6">
    <name>unnamed1</name>
</geneLocation>
<dbReference type="EC" id="6.3.5.4" evidence="2"/>
<dbReference type="AlphaFoldDB" id="A0AAC9AZV2"/>
<dbReference type="PANTHER" id="PTHR43284">
    <property type="entry name" value="ASPARAGINE SYNTHETASE (GLUTAMINE-HYDROLYZING)"/>
    <property type="match status" value="1"/>
</dbReference>
<evidence type="ECO:0000313" key="5">
    <source>
        <dbReference type="EMBL" id="AMU92837.1"/>
    </source>
</evidence>